<comment type="caution">
    <text evidence="1">The sequence shown here is derived from an EMBL/GenBank/DDBJ whole genome shotgun (WGS) entry which is preliminary data.</text>
</comment>
<dbReference type="EMBL" id="JANEYF010000382">
    <property type="protein sequence ID" value="KAJ8970276.1"/>
    <property type="molecule type" value="Genomic_DNA"/>
</dbReference>
<accession>A0AAV8ZSI5</accession>
<evidence type="ECO:0000313" key="2">
    <source>
        <dbReference type="Proteomes" id="UP001162156"/>
    </source>
</evidence>
<dbReference type="AlphaFoldDB" id="A0AAV8ZSI5"/>
<dbReference type="Proteomes" id="UP001162156">
    <property type="component" value="Unassembled WGS sequence"/>
</dbReference>
<proteinExistence type="predicted"/>
<reference evidence="1" key="1">
    <citation type="journal article" date="2023" name="Insect Mol. Biol.">
        <title>Genome sequencing provides insights into the evolution of gene families encoding plant cell wall-degrading enzymes in longhorned beetles.</title>
        <authorList>
            <person name="Shin N.R."/>
            <person name="Okamura Y."/>
            <person name="Kirsch R."/>
            <person name="Pauchet Y."/>
        </authorList>
    </citation>
    <scope>NUCLEOTIDE SEQUENCE</scope>
    <source>
        <strain evidence="1">RBIC_L_NR</strain>
    </source>
</reference>
<evidence type="ECO:0000313" key="1">
    <source>
        <dbReference type="EMBL" id="KAJ8970276.1"/>
    </source>
</evidence>
<name>A0AAV8ZSI5_9CUCU</name>
<gene>
    <name evidence="1" type="ORF">NQ314_001306</name>
</gene>
<protein>
    <submittedName>
        <fullName evidence="1">Uncharacterized protein</fullName>
    </submittedName>
</protein>
<sequence>MKYSKTICNLNMAIGIGRLIKRYCLVTLVPAFVVTSIYADYSRTQLYKAKLKRDHVSDYS</sequence>
<keyword evidence="2" id="KW-1185">Reference proteome</keyword>
<organism evidence="1 2">
    <name type="scientific">Rhamnusium bicolor</name>
    <dbReference type="NCBI Taxonomy" id="1586634"/>
    <lineage>
        <taxon>Eukaryota</taxon>
        <taxon>Metazoa</taxon>
        <taxon>Ecdysozoa</taxon>
        <taxon>Arthropoda</taxon>
        <taxon>Hexapoda</taxon>
        <taxon>Insecta</taxon>
        <taxon>Pterygota</taxon>
        <taxon>Neoptera</taxon>
        <taxon>Endopterygota</taxon>
        <taxon>Coleoptera</taxon>
        <taxon>Polyphaga</taxon>
        <taxon>Cucujiformia</taxon>
        <taxon>Chrysomeloidea</taxon>
        <taxon>Cerambycidae</taxon>
        <taxon>Lepturinae</taxon>
        <taxon>Rhagiini</taxon>
        <taxon>Rhamnusium</taxon>
    </lineage>
</organism>